<feature type="compositionally biased region" description="Basic and acidic residues" evidence="1">
    <location>
        <begin position="101"/>
        <end position="113"/>
    </location>
</feature>
<protein>
    <submittedName>
        <fullName evidence="2">Uncharacterized protein</fullName>
    </submittedName>
</protein>
<organism evidence="2 3">
    <name type="scientific">Cylindrobasidium torrendii FP15055 ss-10</name>
    <dbReference type="NCBI Taxonomy" id="1314674"/>
    <lineage>
        <taxon>Eukaryota</taxon>
        <taxon>Fungi</taxon>
        <taxon>Dikarya</taxon>
        <taxon>Basidiomycota</taxon>
        <taxon>Agaricomycotina</taxon>
        <taxon>Agaricomycetes</taxon>
        <taxon>Agaricomycetidae</taxon>
        <taxon>Agaricales</taxon>
        <taxon>Marasmiineae</taxon>
        <taxon>Physalacriaceae</taxon>
        <taxon>Cylindrobasidium</taxon>
    </lineage>
</organism>
<accession>A0A0D7B2E5</accession>
<gene>
    <name evidence="2" type="ORF">CYLTODRAFT_425303</name>
</gene>
<feature type="region of interest" description="Disordered" evidence="1">
    <location>
        <begin position="67"/>
        <end position="134"/>
    </location>
</feature>
<name>A0A0D7B2E5_9AGAR</name>
<evidence type="ECO:0000256" key="1">
    <source>
        <dbReference type="SAM" id="MobiDB-lite"/>
    </source>
</evidence>
<dbReference type="AlphaFoldDB" id="A0A0D7B2E5"/>
<sequence length="180" mass="20571">MSQHQRYHRSHPFICPYPMCQMIEGGKYHFDNLIQLRDHSQRWGHELSYVMSFNTQDIVQGFNSASSMGTQQPWGHGGHGRPIAPNDPAYTPGARQPTYYERQHRLTNEDPYRKAHRLRSAAPPPNARMIPKQEPPVHGVLAGRAAYMPGPSRSVAVSAHPHVLPKLEYDPEQAHRLLRK</sequence>
<evidence type="ECO:0000313" key="2">
    <source>
        <dbReference type="EMBL" id="KIY64334.1"/>
    </source>
</evidence>
<keyword evidence="3" id="KW-1185">Reference proteome</keyword>
<evidence type="ECO:0000313" key="3">
    <source>
        <dbReference type="Proteomes" id="UP000054007"/>
    </source>
</evidence>
<proteinExistence type="predicted"/>
<dbReference type="Proteomes" id="UP000054007">
    <property type="component" value="Unassembled WGS sequence"/>
</dbReference>
<reference evidence="2 3" key="1">
    <citation type="journal article" date="2015" name="Fungal Genet. Biol.">
        <title>Evolution of novel wood decay mechanisms in Agaricales revealed by the genome sequences of Fistulina hepatica and Cylindrobasidium torrendii.</title>
        <authorList>
            <person name="Floudas D."/>
            <person name="Held B.W."/>
            <person name="Riley R."/>
            <person name="Nagy L.G."/>
            <person name="Koehler G."/>
            <person name="Ransdell A.S."/>
            <person name="Younus H."/>
            <person name="Chow J."/>
            <person name="Chiniquy J."/>
            <person name="Lipzen A."/>
            <person name="Tritt A."/>
            <person name="Sun H."/>
            <person name="Haridas S."/>
            <person name="LaButti K."/>
            <person name="Ohm R.A."/>
            <person name="Kues U."/>
            <person name="Blanchette R.A."/>
            <person name="Grigoriev I.V."/>
            <person name="Minto R.E."/>
            <person name="Hibbett D.S."/>
        </authorList>
    </citation>
    <scope>NUCLEOTIDE SEQUENCE [LARGE SCALE GENOMIC DNA]</scope>
    <source>
        <strain evidence="2 3">FP15055 ss-10</strain>
    </source>
</reference>
<dbReference type="EMBL" id="KN880641">
    <property type="protein sequence ID" value="KIY64334.1"/>
    <property type="molecule type" value="Genomic_DNA"/>
</dbReference>